<dbReference type="Gene3D" id="3.40.50.10140">
    <property type="entry name" value="Toll/interleukin-1 receptor homology (TIR) domain"/>
    <property type="match status" value="1"/>
</dbReference>
<proteinExistence type="predicted"/>
<feature type="domain" description="TIR" evidence="1">
    <location>
        <begin position="3"/>
        <end position="88"/>
    </location>
</feature>
<dbReference type="RefSeq" id="WP_063018254.1">
    <property type="nucleotide sequence ID" value="NZ_JBEYBR010000043.1"/>
</dbReference>
<dbReference type="InterPro" id="IPR000157">
    <property type="entry name" value="TIR_dom"/>
</dbReference>
<dbReference type="Pfam" id="PF13676">
    <property type="entry name" value="TIR_2"/>
    <property type="match status" value="1"/>
</dbReference>
<evidence type="ECO:0000313" key="3">
    <source>
        <dbReference type="Proteomes" id="UP001550535"/>
    </source>
</evidence>
<keyword evidence="2" id="KW-0675">Receptor</keyword>
<dbReference type="Proteomes" id="UP001550535">
    <property type="component" value="Unassembled WGS sequence"/>
</dbReference>
<dbReference type="PROSITE" id="PS50104">
    <property type="entry name" value="TIR"/>
    <property type="match status" value="1"/>
</dbReference>
<organism evidence="2 3">
    <name type="scientific">Nocardia niwae</name>
    <dbReference type="NCBI Taxonomy" id="626084"/>
    <lineage>
        <taxon>Bacteria</taxon>
        <taxon>Bacillati</taxon>
        <taxon>Actinomycetota</taxon>
        <taxon>Actinomycetes</taxon>
        <taxon>Mycobacteriales</taxon>
        <taxon>Nocardiaceae</taxon>
        <taxon>Nocardia</taxon>
    </lineage>
</organism>
<evidence type="ECO:0000259" key="1">
    <source>
        <dbReference type="PROSITE" id="PS50104"/>
    </source>
</evidence>
<protein>
    <submittedName>
        <fullName evidence="2">Toll/interleukin-1 receptor domain-containing protein</fullName>
    </submittedName>
</protein>
<dbReference type="SUPFAM" id="SSF52200">
    <property type="entry name" value="Toll/Interleukin receptor TIR domain"/>
    <property type="match status" value="1"/>
</dbReference>
<keyword evidence="3" id="KW-1185">Reference proteome</keyword>
<accession>A0ABV2XCR5</accession>
<dbReference type="InterPro" id="IPR035897">
    <property type="entry name" value="Toll_tir_struct_dom_sf"/>
</dbReference>
<dbReference type="EMBL" id="JBEYBR010000043">
    <property type="protein sequence ID" value="MEU2123664.1"/>
    <property type="molecule type" value="Genomic_DNA"/>
</dbReference>
<reference evidence="2 3" key="1">
    <citation type="submission" date="2024-06" db="EMBL/GenBank/DDBJ databases">
        <title>The Natural Products Discovery Center: Release of the First 8490 Sequenced Strains for Exploring Actinobacteria Biosynthetic Diversity.</title>
        <authorList>
            <person name="Kalkreuter E."/>
            <person name="Kautsar S.A."/>
            <person name="Yang D."/>
            <person name="Bader C.D."/>
            <person name="Teijaro C.N."/>
            <person name="Fluegel L."/>
            <person name="Davis C.M."/>
            <person name="Simpson J.R."/>
            <person name="Lauterbach L."/>
            <person name="Steele A.D."/>
            <person name="Gui C."/>
            <person name="Meng S."/>
            <person name="Li G."/>
            <person name="Viehrig K."/>
            <person name="Ye F."/>
            <person name="Su P."/>
            <person name="Kiefer A.F."/>
            <person name="Nichols A."/>
            <person name="Cepeda A.J."/>
            <person name="Yan W."/>
            <person name="Fan B."/>
            <person name="Jiang Y."/>
            <person name="Adhikari A."/>
            <person name="Zheng C.-J."/>
            <person name="Schuster L."/>
            <person name="Cowan T.M."/>
            <person name="Smanski M.J."/>
            <person name="Chevrette M.G."/>
            <person name="De Carvalho L.P.S."/>
            <person name="Shen B."/>
        </authorList>
    </citation>
    <scope>NUCLEOTIDE SEQUENCE [LARGE SCALE GENOMIC DNA]</scope>
    <source>
        <strain evidence="2 3">NPDC019434</strain>
    </source>
</reference>
<name>A0ABV2XCR5_9NOCA</name>
<evidence type="ECO:0000313" key="2">
    <source>
        <dbReference type="EMBL" id="MEU2123664.1"/>
    </source>
</evidence>
<gene>
    <name evidence="2" type="ORF">ABZ507_17770</name>
</gene>
<sequence>MNADIDVFLSYARTADDGIAPALKKGLARLAKPWSRPRALRVFRDRTDLSAAHDLTAEIEDALRRSRYFVLLASPQAAQSHWVGKEIE</sequence>
<comment type="caution">
    <text evidence="2">The sequence shown here is derived from an EMBL/GenBank/DDBJ whole genome shotgun (WGS) entry which is preliminary data.</text>
</comment>